<keyword evidence="2" id="KW-1185">Reference proteome</keyword>
<reference evidence="1 2" key="1">
    <citation type="submission" date="2020-04" db="EMBL/GenBank/DDBJ databases">
        <title>Flammeovirga sp. SR4, a novel species isolated from seawater.</title>
        <authorList>
            <person name="Wang X."/>
        </authorList>
    </citation>
    <scope>NUCLEOTIDE SEQUENCE [LARGE SCALE GENOMIC DNA]</scope>
    <source>
        <strain evidence="1 2">ATCC 23126</strain>
    </source>
</reference>
<gene>
    <name evidence="1" type="primary">ytxJ</name>
    <name evidence="1" type="ORF">HHU12_16425</name>
</gene>
<dbReference type="Gene3D" id="3.40.30.10">
    <property type="entry name" value="Glutaredoxin"/>
    <property type="match status" value="1"/>
</dbReference>
<protein>
    <submittedName>
        <fullName evidence="1">Bacillithiol system redox-active protein YtxJ</fullName>
    </submittedName>
</protein>
<evidence type="ECO:0000313" key="1">
    <source>
        <dbReference type="EMBL" id="NME69565.1"/>
    </source>
</evidence>
<dbReference type="InterPro" id="IPR022551">
    <property type="entry name" value="BrxC"/>
</dbReference>
<sequence>MNWHQLTEISQLEELVALSQSQKVLILKHSTRCSISAMALDRLERSWDDGNGISAYYLDLIQYRNISNAIAEKFNVEHQSPQVLVLDKGEVVYTASHMGISYSDIVA</sequence>
<dbReference type="SUPFAM" id="SSF52833">
    <property type="entry name" value="Thioredoxin-like"/>
    <property type="match status" value="1"/>
</dbReference>
<accession>A0A7X9XAE1</accession>
<comment type="caution">
    <text evidence="1">The sequence shown here is derived from an EMBL/GenBank/DDBJ whole genome shotgun (WGS) entry which is preliminary data.</text>
</comment>
<dbReference type="AlphaFoldDB" id="A0A7X9XAE1"/>
<dbReference type="NCBIfam" id="TIGR04019">
    <property type="entry name" value="B_thiol_YtxJ"/>
    <property type="match status" value="1"/>
</dbReference>
<organism evidence="1 2">
    <name type="scientific">Flammeovirga aprica JL-4</name>
    <dbReference type="NCBI Taxonomy" id="694437"/>
    <lineage>
        <taxon>Bacteria</taxon>
        <taxon>Pseudomonadati</taxon>
        <taxon>Bacteroidota</taxon>
        <taxon>Cytophagia</taxon>
        <taxon>Cytophagales</taxon>
        <taxon>Flammeovirgaceae</taxon>
        <taxon>Flammeovirga</taxon>
    </lineage>
</organism>
<dbReference type="EMBL" id="JABANE010000044">
    <property type="protein sequence ID" value="NME69565.1"/>
    <property type="molecule type" value="Genomic_DNA"/>
</dbReference>
<dbReference type="Proteomes" id="UP000576082">
    <property type="component" value="Unassembled WGS sequence"/>
</dbReference>
<proteinExistence type="predicted"/>
<dbReference type="RefSeq" id="WP_062618663.1">
    <property type="nucleotide sequence ID" value="NZ_JABANE010000044.1"/>
</dbReference>
<dbReference type="InterPro" id="IPR036249">
    <property type="entry name" value="Thioredoxin-like_sf"/>
</dbReference>
<evidence type="ECO:0000313" key="2">
    <source>
        <dbReference type="Proteomes" id="UP000576082"/>
    </source>
</evidence>
<dbReference type="Pfam" id="PF11009">
    <property type="entry name" value="BrxC"/>
    <property type="match status" value="1"/>
</dbReference>
<name>A0A7X9XAE1_9BACT</name>